<sequence>MTIDEERLEEITEEEQNKRRKSKCNVANAILHAFEEQSNTNAGAFFSFMAGPGGLVESSNASSLSALNFSLKRKKMWAMFFDGYFGRLWTMSLAITIVCFPSMPWLLVRRTEEEDDDAGGYSSFETVCAAASVLTLVSLVDCWLRVKCVQGYGMSFAAIVDGLTVVMTPILPVVREFVLYEQSIGKREDDALAYGAKAFAVGFAEFLFLMRLCIAGAQFLSARWEGKSARYGGGNSEKSNASAAGVFRRLEQAGAANIALLVATTVTLGPIASGGENSITIVRNYAYYEGANASEVDQTRAMRRLMEAGLALVASALFNALFISMRMHLLGKPFEKIVEILERHARSILTDLDDQIGRNNPNEARPYEGITGSLDISVLAYVLEKMSNIVDSSTQLRKRHPSLASSSLNGDSPQRSSTNQLLIQAILEDHSVFAGLEVDDSTKAWLKSYDVNSVTRLGNTVTTTTKSKIHSFAAAVTKMAGAKKAVSALKKSTANGTNASSAAIVLTEDEKIELNSWNFKVFEYGEEEKNRSNGVAEPKRSALPLSSSYAKAFSFVVEMFRELGLLSVVVDEPVLRVFLYEVAKLYRSNPYHNFTHALDVAHTTFRYIKLTKSRTKITKLERFAVMIAAIIHDVDHPGLTNAFLVRTRDPLATTYNDQSVLENHHLSYFFNLIERKKEANIFDYATSPAQSSHFTEESYREVRRIIIACVMHTDMATHFGLVSKMNEFVVSHDFLEALEEEEKGEDDDQSKNDDDDDDDDQNEEDPLFEDGMVKKDKGAFFKTDDERQLMLNVLLHSADISNAVKPFPTYKMWATRVLEEFFNQGDREKTLGLPVSPMMDRETTIVSVSQINFIEFVVAPLYSAFSKMFPETQSMCVELVENRRIWQERLEDEIERDASKTDAQKKSEREQFEKRFRGLIDKHFSRTNAFKDTEDPIAKRVLSTPPHSRRGSAVHSSPLASARSTPSRKRSVVNFVNNNNESNNTGGEEYEHHNNYAGPQRSDASSDSFVSMLSNALKAAKKNGGGGVASSSSSPAGGLRRGSSFKSEDNNEHL</sequence>
<dbReference type="KEGG" id="bpg:Bathy07g01230"/>
<reference evidence="10 11" key="1">
    <citation type="submission" date="2011-10" db="EMBL/GenBank/DDBJ databases">
        <authorList>
            <person name="Genoscope - CEA"/>
        </authorList>
    </citation>
    <scope>NUCLEOTIDE SEQUENCE [LARGE SCALE GENOMIC DNA]</scope>
    <source>
        <strain evidence="10 11">RCC 1105</strain>
    </source>
</reference>
<feature type="binding site" evidence="5">
    <location>
        <position position="633"/>
    </location>
    <ligand>
        <name>Zn(2+)</name>
        <dbReference type="ChEBI" id="CHEBI:29105"/>
        <label>2</label>
    </ligand>
</feature>
<dbReference type="PRINTS" id="PR00387">
    <property type="entry name" value="PDIESTERASE1"/>
</dbReference>
<evidence type="ECO:0000256" key="8">
    <source>
        <dbReference type="SAM" id="Phobius"/>
    </source>
</evidence>
<keyword evidence="8" id="KW-0472">Membrane</keyword>
<evidence type="ECO:0000259" key="9">
    <source>
        <dbReference type="PROSITE" id="PS51845"/>
    </source>
</evidence>
<feature type="domain" description="PDEase" evidence="9">
    <location>
        <begin position="510"/>
        <end position="893"/>
    </location>
</feature>
<feature type="transmembrane region" description="Helical" evidence="8">
    <location>
        <begin position="156"/>
        <end position="174"/>
    </location>
</feature>
<name>K8F2C5_9CHLO</name>
<feature type="transmembrane region" description="Helical" evidence="8">
    <location>
        <begin position="194"/>
        <end position="220"/>
    </location>
</feature>
<evidence type="ECO:0000256" key="1">
    <source>
        <dbReference type="ARBA" id="ARBA00022723"/>
    </source>
</evidence>
<feature type="binding site" evidence="5">
    <location>
        <position position="633"/>
    </location>
    <ligand>
        <name>Zn(2+)</name>
        <dbReference type="ChEBI" id="CHEBI:29105"/>
        <label>1</label>
    </ligand>
</feature>
<feature type="binding site" evidence="5">
    <location>
        <position position="632"/>
    </location>
    <ligand>
        <name>Zn(2+)</name>
        <dbReference type="ChEBI" id="CHEBI:29105"/>
        <label>1</label>
    </ligand>
</feature>
<dbReference type="Proteomes" id="UP000198341">
    <property type="component" value="Chromosome 7"/>
</dbReference>
<dbReference type="SUPFAM" id="SSF109604">
    <property type="entry name" value="HD-domain/PDEase-like"/>
    <property type="match status" value="1"/>
</dbReference>
<dbReference type="EC" id="3.1.4.-" evidence="6"/>
<feature type="region of interest" description="Disordered" evidence="7">
    <location>
        <begin position="740"/>
        <end position="769"/>
    </location>
</feature>
<dbReference type="Pfam" id="PF00233">
    <property type="entry name" value="PDEase_I"/>
    <property type="match status" value="1"/>
</dbReference>
<keyword evidence="11" id="KW-1185">Reference proteome</keyword>
<protein>
    <recommendedName>
        <fullName evidence="6">Phosphodiesterase</fullName>
        <ecNumber evidence="6">3.1.4.-</ecNumber>
    </recommendedName>
</protein>
<dbReference type="PROSITE" id="PS00126">
    <property type="entry name" value="PDEASE_I_1"/>
    <property type="match status" value="1"/>
</dbReference>
<dbReference type="eggNOG" id="KOG3689">
    <property type="taxonomic scope" value="Eukaryota"/>
</dbReference>
<keyword evidence="8" id="KW-0812">Transmembrane</keyword>
<evidence type="ECO:0000256" key="5">
    <source>
        <dbReference type="PIRSR" id="PIRSR623088-3"/>
    </source>
</evidence>
<evidence type="ECO:0000256" key="6">
    <source>
        <dbReference type="RuleBase" id="RU363067"/>
    </source>
</evidence>
<evidence type="ECO:0000256" key="7">
    <source>
        <dbReference type="SAM" id="MobiDB-lite"/>
    </source>
</evidence>
<dbReference type="InterPro" id="IPR036971">
    <property type="entry name" value="PDEase_catalytic_dom_sf"/>
</dbReference>
<accession>K8F2C5</accession>
<comment type="similarity">
    <text evidence="6">Belongs to the cyclic nucleotide phosphodiesterase family.</text>
</comment>
<evidence type="ECO:0000256" key="4">
    <source>
        <dbReference type="PIRSR" id="PIRSR623088-2"/>
    </source>
</evidence>
<keyword evidence="8" id="KW-1133">Transmembrane helix</keyword>
<feature type="binding site" evidence="4">
    <location>
        <position position="633"/>
    </location>
    <ligand>
        <name>AMP</name>
        <dbReference type="ChEBI" id="CHEBI:456215"/>
    </ligand>
</feature>
<feature type="compositionally biased region" description="Polar residues" evidence="7">
    <location>
        <begin position="1002"/>
        <end position="1012"/>
    </location>
</feature>
<dbReference type="CDD" id="cd00077">
    <property type="entry name" value="HDc"/>
    <property type="match status" value="1"/>
</dbReference>
<feature type="transmembrane region" description="Helical" evidence="8">
    <location>
        <begin position="84"/>
        <end position="103"/>
    </location>
</feature>
<gene>
    <name evidence="10" type="ORF">Bathy07g01230</name>
</gene>
<evidence type="ECO:0000256" key="3">
    <source>
        <dbReference type="PIRSR" id="PIRSR623088-1"/>
    </source>
</evidence>
<feature type="compositionally biased region" description="Low complexity" evidence="7">
    <location>
        <begin position="972"/>
        <end position="984"/>
    </location>
</feature>
<dbReference type="InterPro" id="IPR002073">
    <property type="entry name" value="PDEase_catalytic_dom"/>
</dbReference>
<feature type="binding site" evidence="5">
    <location>
        <position position="799"/>
    </location>
    <ligand>
        <name>Zn(2+)</name>
        <dbReference type="ChEBI" id="CHEBI:29105"/>
        <label>1</label>
    </ligand>
</feature>
<feature type="binding site" evidence="5">
    <location>
        <position position="596"/>
    </location>
    <ligand>
        <name>Zn(2+)</name>
        <dbReference type="ChEBI" id="CHEBI:29105"/>
        <label>1</label>
    </ligand>
</feature>
<dbReference type="STRING" id="41875.K8F2C5"/>
<dbReference type="EMBL" id="FO082272">
    <property type="protein sequence ID" value="CCO66212.1"/>
    <property type="molecule type" value="Genomic_DNA"/>
</dbReference>
<feature type="region of interest" description="Disordered" evidence="7">
    <location>
        <begin position="935"/>
        <end position="1054"/>
    </location>
</feature>
<dbReference type="GO" id="GO:0007165">
    <property type="term" value="P:signal transduction"/>
    <property type="evidence" value="ECO:0007669"/>
    <property type="project" value="InterPro"/>
</dbReference>
<feature type="binding site" evidence="4">
    <location>
        <position position="799"/>
    </location>
    <ligand>
        <name>AMP</name>
        <dbReference type="ChEBI" id="CHEBI:456215"/>
    </ligand>
</feature>
<dbReference type="InterPro" id="IPR003607">
    <property type="entry name" value="HD/PDEase_dom"/>
</dbReference>
<feature type="transmembrane region" description="Helical" evidence="8">
    <location>
        <begin position="123"/>
        <end position="144"/>
    </location>
</feature>
<dbReference type="RefSeq" id="XP_007512124.1">
    <property type="nucleotide sequence ID" value="XM_007512062.1"/>
</dbReference>
<evidence type="ECO:0000313" key="10">
    <source>
        <dbReference type="EMBL" id="CCO66212.1"/>
    </source>
</evidence>
<evidence type="ECO:0000256" key="2">
    <source>
        <dbReference type="ARBA" id="ARBA00022801"/>
    </source>
</evidence>
<feature type="compositionally biased region" description="Acidic residues" evidence="7">
    <location>
        <begin position="740"/>
        <end position="768"/>
    </location>
</feature>
<evidence type="ECO:0000313" key="11">
    <source>
        <dbReference type="Proteomes" id="UP000198341"/>
    </source>
</evidence>
<dbReference type="OrthoDB" id="68317at2759"/>
<feature type="compositionally biased region" description="Polar residues" evidence="7">
    <location>
        <begin position="954"/>
        <end position="965"/>
    </location>
</feature>
<dbReference type="Gene3D" id="1.10.1300.10">
    <property type="entry name" value="3'5'-cyclic nucleotide phosphodiesterase, catalytic domain"/>
    <property type="match status" value="1"/>
</dbReference>
<comment type="cofactor">
    <cofactor evidence="6">
        <name>a divalent metal cation</name>
        <dbReference type="ChEBI" id="CHEBI:60240"/>
    </cofactor>
    <text evidence="6">Binds 2 divalent metal cations per subunit. Site 1 may preferentially bind zinc ions, while site 2 has a preference for magnesium and/or manganese ions.</text>
</comment>
<dbReference type="InterPro" id="IPR023174">
    <property type="entry name" value="PDEase_CS"/>
</dbReference>
<dbReference type="PANTHER" id="PTHR11347">
    <property type="entry name" value="CYCLIC NUCLEOTIDE PHOSPHODIESTERASE"/>
    <property type="match status" value="1"/>
</dbReference>
<dbReference type="AlphaFoldDB" id="K8F2C5"/>
<keyword evidence="2 6" id="KW-0378">Hydrolase</keyword>
<dbReference type="PROSITE" id="PS51845">
    <property type="entry name" value="PDEASE_I_2"/>
    <property type="match status" value="1"/>
</dbReference>
<proteinExistence type="inferred from homology"/>
<dbReference type="GeneID" id="19014613"/>
<keyword evidence="1 5" id="KW-0479">Metal-binding</keyword>
<dbReference type="GO" id="GO:0046872">
    <property type="term" value="F:metal ion binding"/>
    <property type="evidence" value="ECO:0007669"/>
    <property type="project" value="UniProtKB-KW"/>
</dbReference>
<organism evidence="10 11">
    <name type="scientific">Bathycoccus prasinos</name>
    <dbReference type="NCBI Taxonomy" id="41875"/>
    <lineage>
        <taxon>Eukaryota</taxon>
        <taxon>Viridiplantae</taxon>
        <taxon>Chlorophyta</taxon>
        <taxon>Mamiellophyceae</taxon>
        <taxon>Mamiellales</taxon>
        <taxon>Bathycoccaceae</taxon>
        <taxon>Bathycoccus</taxon>
    </lineage>
</organism>
<dbReference type="SMART" id="SM00471">
    <property type="entry name" value="HDc"/>
    <property type="match status" value="1"/>
</dbReference>
<dbReference type="GO" id="GO:0004114">
    <property type="term" value="F:3',5'-cyclic-nucleotide phosphodiesterase activity"/>
    <property type="evidence" value="ECO:0007669"/>
    <property type="project" value="InterPro"/>
</dbReference>
<feature type="binding site" evidence="4">
    <location>
        <begin position="592"/>
        <end position="596"/>
    </location>
    <ligand>
        <name>AMP</name>
        <dbReference type="ChEBI" id="CHEBI:456215"/>
    </ligand>
</feature>
<feature type="transmembrane region" description="Helical" evidence="8">
    <location>
        <begin position="308"/>
        <end position="329"/>
    </location>
</feature>
<feature type="binding site" evidence="4">
    <location>
        <position position="850"/>
    </location>
    <ligand>
        <name>AMP</name>
        <dbReference type="ChEBI" id="CHEBI:456215"/>
    </ligand>
</feature>
<dbReference type="InterPro" id="IPR023088">
    <property type="entry name" value="PDEase"/>
</dbReference>
<feature type="compositionally biased region" description="Low complexity" evidence="7">
    <location>
        <begin position="1029"/>
        <end position="1044"/>
    </location>
</feature>
<feature type="active site" description="Proton donor" evidence="3">
    <location>
        <position position="592"/>
    </location>
</feature>